<dbReference type="Gene3D" id="3.30.710.10">
    <property type="entry name" value="Potassium Channel Kv1.1, Chain A"/>
    <property type="match status" value="1"/>
</dbReference>
<dbReference type="Gene3D" id="2.120.10.80">
    <property type="entry name" value="Kelch-type beta propeller"/>
    <property type="match status" value="1"/>
</dbReference>
<dbReference type="InterPro" id="IPR015915">
    <property type="entry name" value="Kelch-typ_b-propeller"/>
</dbReference>
<dbReference type="SMART" id="SM00225">
    <property type="entry name" value="BTB"/>
    <property type="match status" value="1"/>
</dbReference>
<evidence type="ECO:0000259" key="3">
    <source>
        <dbReference type="PROSITE" id="PS50097"/>
    </source>
</evidence>
<dbReference type="Pfam" id="PF00651">
    <property type="entry name" value="BTB"/>
    <property type="match status" value="1"/>
</dbReference>
<dbReference type="Gene3D" id="1.25.40.420">
    <property type="match status" value="1"/>
</dbReference>
<dbReference type="InterPro" id="IPR011705">
    <property type="entry name" value="BACK"/>
</dbReference>
<protein>
    <recommendedName>
        <fullName evidence="3">BTB domain-containing protein</fullName>
    </recommendedName>
</protein>
<evidence type="ECO:0000313" key="4">
    <source>
        <dbReference type="EMBL" id="KAK2165468.1"/>
    </source>
</evidence>
<dbReference type="CDD" id="cd18186">
    <property type="entry name" value="BTB_POZ_ZBTB_KLHL-like"/>
    <property type="match status" value="1"/>
</dbReference>
<evidence type="ECO:0000256" key="1">
    <source>
        <dbReference type="ARBA" id="ARBA00022441"/>
    </source>
</evidence>
<evidence type="ECO:0000256" key="2">
    <source>
        <dbReference type="ARBA" id="ARBA00022737"/>
    </source>
</evidence>
<dbReference type="SUPFAM" id="SSF117281">
    <property type="entry name" value="Kelch motif"/>
    <property type="match status" value="1"/>
</dbReference>
<organism evidence="4 5">
    <name type="scientific">Ridgeia piscesae</name>
    <name type="common">Tubeworm</name>
    <dbReference type="NCBI Taxonomy" id="27915"/>
    <lineage>
        <taxon>Eukaryota</taxon>
        <taxon>Metazoa</taxon>
        <taxon>Spiralia</taxon>
        <taxon>Lophotrochozoa</taxon>
        <taxon>Annelida</taxon>
        <taxon>Polychaeta</taxon>
        <taxon>Sedentaria</taxon>
        <taxon>Canalipalpata</taxon>
        <taxon>Sabellida</taxon>
        <taxon>Siboglinidae</taxon>
        <taxon>Ridgeia</taxon>
    </lineage>
</organism>
<dbReference type="InterPro" id="IPR011333">
    <property type="entry name" value="SKP1/BTB/POZ_sf"/>
</dbReference>
<comment type="caution">
    <text evidence="4">The sequence shown here is derived from an EMBL/GenBank/DDBJ whole genome shotgun (WGS) entry which is preliminary data.</text>
</comment>
<sequence>MALCEELDVSEWYHRGLLRELDAQRTDEYLCDVILCVEDARIPAHRCVLAAASPYFRGMFEERHFTEGARKDVQLAINKEAAHVILRLIYLGRLSLDVSTVYGVLAAADHLLMDEVKKLCAGYLQRILTSSVGIEESLRIRRSAQLYRIPALEAASDDVVTKSFAQVMRTPAFLELSCDDVISLLRRDDIVQASEFVFWEAAVKWLEHDRDVRSVFTPAVMGVVRFPLIDPEYILGPVLQHPLKTRCADCMRWVQDAMKYQLLPAAQSDNQTAQTKPRCTRRQALVYSLGGRRQFKCYVPDHNRWYSLAAPTRCHVTSGGSGMLRLLAVAGDVYVAVESSPAEEVGHLVLLSLERYDIDANEWGACALPDRLEPPVTLIGCAGRLYACARCGVERYDSECDTWRRVVSYKATPYQFAVSDGAAIHLYNLEDGTLQTVDVDTASLTMRQIMTPNRFTTDVTGVTKLSGHEVLLSLRTVGGVSRKILDIKSNLWRDANLCHDFGNPRQCQGHKTSVDTANWKIVCDRNSTTLFLLATQVSLAGIPPGGVNGDLLPGASHDSLSFLKVDLISRQWRRLASLPDTMAVGGLHMCISDNFCEGKENTSLVVRCLPRSV</sequence>
<dbReference type="Proteomes" id="UP001209878">
    <property type="component" value="Unassembled WGS sequence"/>
</dbReference>
<feature type="domain" description="BTB" evidence="3">
    <location>
        <begin position="31"/>
        <end position="98"/>
    </location>
</feature>
<dbReference type="PANTHER" id="PTHR45632:SF5">
    <property type="entry name" value="KELCH-LIKE PROTEIN 22"/>
    <property type="match status" value="1"/>
</dbReference>
<dbReference type="SUPFAM" id="SSF54695">
    <property type="entry name" value="POZ domain"/>
    <property type="match status" value="1"/>
</dbReference>
<keyword evidence="2" id="KW-0677">Repeat</keyword>
<dbReference type="Pfam" id="PF07707">
    <property type="entry name" value="BACK"/>
    <property type="match status" value="1"/>
</dbReference>
<gene>
    <name evidence="4" type="ORF">NP493_1363g00028</name>
</gene>
<name>A0AAD9K5R7_RIDPI</name>
<dbReference type="PROSITE" id="PS50097">
    <property type="entry name" value="BTB"/>
    <property type="match status" value="1"/>
</dbReference>
<dbReference type="InterPro" id="IPR000210">
    <property type="entry name" value="BTB/POZ_dom"/>
</dbReference>
<keyword evidence="5" id="KW-1185">Reference proteome</keyword>
<dbReference type="AlphaFoldDB" id="A0AAD9K5R7"/>
<keyword evidence="1" id="KW-0880">Kelch repeat</keyword>
<dbReference type="EMBL" id="JAODUO010001363">
    <property type="protein sequence ID" value="KAK2165468.1"/>
    <property type="molecule type" value="Genomic_DNA"/>
</dbReference>
<reference evidence="4" key="1">
    <citation type="journal article" date="2023" name="Mol. Biol. Evol.">
        <title>Third-Generation Sequencing Reveals the Adaptive Role of the Epigenome in Three Deep-Sea Polychaetes.</title>
        <authorList>
            <person name="Perez M."/>
            <person name="Aroh O."/>
            <person name="Sun Y."/>
            <person name="Lan Y."/>
            <person name="Juniper S.K."/>
            <person name="Young C.R."/>
            <person name="Angers B."/>
            <person name="Qian P.Y."/>
        </authorList>
    </citation>
    <scope>NUCLEOTIDE SEQUENCE</scope>
    <source>
        <strain evidence="4">R07B-5</strain>
    </source>
</reference>
<dbReference type="SMART" id="SM00875">
    <property type="entry name" value="BACK"/>
    <property type="match status" value="1"/>
</dbReference>
<dbReference type="PANTHER" id="PTHR45632">
    <property type="entry name" value="LD33804P"/>
    <property type="match status" value="1"/>
</dbReference>
<proteinExistence type="predicted"/>
<evidence type="ECO:0000313" key="5">
    <source>
        <dbReference type="Proteomes" id="UP001209878"/>
    </source>
</evidence>
<accession>A0AAD9K5R7</accession>